<organism evidence="2 3">
    <name type="scientific">Blastomonas aquatica</name>
    <dbReference type="NCBI Taxonomy" id="1510276"/>
    <lineage>
        <taxon>Bacteria</taxon>
        <taxon>Pseudomonadati</taxon>
        <taxon>Pseudomonadota</taxon>
        <taxon>Alphaproteobacteria</taxon>
        <taxon>Sphingomonadales</taxon>
        <taxon>Sphingomonadaceae</taxon>
        <taxon>Blastomonas</taxon>
    </lineage>
</organism>
<evidence type="ECO:0000313" key="3">
    <source>
        <dbReference type="Proteomes" id="UP000614261"/>
    </source>
</evidence>
<dbReference type="EMBL" id="BMGD01000005">
    <property type="protein sequence ID" value="GGB70818.1"/>
    <property type="molecule type" value="Genomic_DNA"/>
</dbReference>
<gene>
    <name evidence="2" type="ORF">GCM10010833_27620</name>
</gene>
<proteinExistence type="predicted"/>
<evidence type="ECO:0000313" key="2">
    <source>
        <dbReference type="EMBL" id="GGB70818.1"/>
    </source>
</evidence>
<dbReference type="Gene3D" id="3.40.50.10610">
    <property type="entry name" value="ABC-type transport auxiliary lipoprotein component"/>
    <property type="match status" value="1"/>
</dbReference>
<comment type="caution">
    <text evidence="2">The sequence shown here is derived from an EMBL/GenBank/DDBJ whole genome shotgun (WGS) entry which is preliminary data.</text>
</comment>
<dbReference type="InterPro" id="IPR005586">
    <property type="entry name" value="ABC_trans_aux"/>
</dbReference>
<dbReference type="SUPFAM" id="SSF159594">
    <property type="entry name" value="XCC0632-like"/>
    <property type="match status" value="1"/>
</dbReference>
<dbReference type="RefSeq" id="WP_229737048.1">
    <property type="nucleotide sequence ID" value="NZ_BMGD01000005.1"/>
</dbReference>
<evidence type="ECO:0000259" key="1">
    <source>
        <dbReference type="Pfam" id="PF03886"/>
    </source>
</evidence>
<dbReference type="Proteomes" id="UP000614261">
    <property type="component" value="Unassembled WGS sequence"/>
</dbReference>
<sequence length="213" mass="22408">MTAMPTTGARHVTQMFCRQMFRPALAAGATLALLAGCVSFGDKAPPQLLTLTSDAAPTAGSMAQASVTEAIIVDVPTVERTLDQVRVPVQVSDSAIAYVQDAIWADKPARLFRGVLAETLAAKSGRLVLDQVETGSERGMMLSGQLQRFGYDEAARSVIVQYDAVIRQPGTPLRKQRFQASVPVAVVDAVNVGAALNQAANTVAVQVAAWVAG</sequence>
<protein>
    <recommendedName>
        <fullName evidence="1">ABC-type transport auxiliary lipoprotein component domain-containing protein</fullName>
    </recommendedName>
</protein>
<dbReference type="Pfam" id="PF03886">
    <property type="entry name" value="ABC_trans_aux"/>
    <property type="match status" value="1"/>
</dbReference>
<accession>A0ABQ1JJT5</accession>
<name>A0ABQ1JJT5_9SPHN</name>
<feature type="domain" description="ABC-type transport auxiliary lipoprotein component" evidence="1">
    <location>
        <begin position="56"/>
        <end position="208"/>
    </location>
</feature>
<reference evidence="3" key="1">
    <citation type="journal article" date="2019" name="Int. J. Syst. Evol. Microbiol.">
        <title>The Global Catalogue of Microorganisms (GCM) 10K type strain sequencing project: providing services to taxonomists for standard genome sequencing and annotation.</title>
        <authorList>
            <consortium name="The Broad Institute Genomics Platform"/>
            <consortium name="The Broad Institute Genome Sequencing Center for Infectious Disease"/>
            <person name="Wu L."/>
            <person name="Ma J."/>
        </authorList>
    </citation>
    <scope>NUCLEOTIDE SEQUENCE [LARGE SCALE GENOMIC DNA]</scope>
    <source>
        <strain evidence="3">CGMCC 1.12851</strain>
    </source>
</reference>
<keyword evidence="3" id="KW-1185">Reference proteome</keyword>